<name>A0A2S5KUT8_9PROT</name>
<protein>
    <recommendedName>
        <fullName evidence="3">Restriction endonuclease</fullName>
    </recommendedName>
</protein>
<accession>A0A2S5KUT8</accession>
<gene>
    <name evidence="1" type="ORF">C4K68_03685</name>
</gene>
<dbReference type="AlphaFoldDB" id="A0A2S5KUT8"/>
<evidence type="ECO:0000313" key="1">
    <source>
        <dbReference type="EMBL" id="PPC78621.1"/>
    </source>
</evidence>
<organism evidence="1 2">
    <name type="scientific">Proteobacteria bacterium 228</name>
    <dbReference type="NCBI Taxonomy" id="2083153"/>
    <lineage>
        <taxon>Bacteria</taxon>
        <taxon>Pseudomonadati</taxon>
        <taxon>Pseudomonadota</taxon>
    </lineage>
</organism>
<dbReference type="Proteomes" id="UP000238196">
    <property type="component" value="Unassembled WGS sequence"/>
</dbReference>
<sequence>MKPLLQVRSINTDSLLDKIIEAIESVECKSYFSDHIGKSQSDQKEIVSRFQKAVCFSLANKITTAKWQLEYLPSTNARDSIDIFGQTESSVIAIELDKHRADQVAKKFVSRVAILPNTKVYFVSLCYPGTANMSKPETVKYFGYCSNLAQRMGNDYAGFSIE</sequence>
<evidence type="ECO:0000313" key="2">
    <source>
        <dbReference type="Proteomes" id="UP000238196"/>
    </source>
</evidence>
<comment type="caution">
    <text evidence="1">The sequence shown here is derived from an EMBL/GenBank/DDBJ whole genome shotgun (WGS) entry which is preliminary data.</text>
</comment>
<proteinExistence type="predicted"/>
<dbReference type="OrthoDB" id="7061587at2"/>
<evidence type="ECO:0008006" key="3">
    <source>
        <dbReference type="Google" id="ProtNLM"/>
    </source>
</evidence>
<reference evidence="1 2" key="1">
    <citation type="submission" date="2018-02" db="EMBL/GenBank/DDBJ databases">
        <title>novel marine gammaproteobacteria from coastal saline agro ecosystem.</title>
        <authorList>
            <person name="Krishnan R."/>
            <person name="Ramesh Kumar N."/>
        </authorList>
    </citation>
    <scope>NUCLEOTIDE SEQUENCE [LARGE SCALE GENOMIC DNA]</scope>
    <source>
        <strain evidence="1 2">228</strain>
    </source>
</reference>
<dbReference type="EMBL" id="PRLP01000012">
    <property type="protein sequence ID" value="PPC78621.1"/>
    <property type="molecule type" value="Genomic_DNA"/>
</dbReference>